<accession>A0A8J4YS57</accession>
<keyword evidence="2" id="KW-0804">Transcription</keyword>
<proteinExistence type="predicted"/>
<sequence length="177" mass="19435">MSDSRGLGSSLSTPFMPVTCMPWCSDRNSDKRKEQSRNAARSRRDKETKIFNELSSVLPIPPQTLAQLDKASVMRLTIANLQLHSVCETGLTKRIPGLGGGKLDLEMDEHHLKALDGFLLVVSTDGRVIYTSENIVTFLGHHQVHRVLFSLFPAGMSLEGGVGGTGEKSSFYAIRFS</sequence>
<evidence type="ECO:0000313" key="7">
    <source>
        <dbReference type="Proteomes" id="UP000770661"/>
    </source>
</evidence>
<dbReference type="AlphaFoldDB" id="A0A8J4YS57"/>
<dbReference type="SUPFAM" id="SSF47459">
    <property type="entry name" value="HLH, helix-loop-helix DNA-binding domain"/>
    <property type="match status" value="1"/>
</dbReference>
<dbReference type="Proteomes" id="UP000770661">
    <property type="component" value="Unassembled WGS sequence"/>
</dbReference>
<evidence type="ECO:0000259" key="5">
    <source>
        <dbReference type="PROSITE" id="PS50888"/>
    </source>
</evidence>
<evidence type="ECO:0000256" key="1">
    <source>
        <dbReference type="ARBA" id="ARBA00023015"/>
    </source>
</evidence>
<evidence type="ECO:0000256" key="2">
    <source>
        <dbReference type="ARBA" id="ARBA00023163"/>
    </source>
</evidence>
<dbReference type="InterPro" id="IPR011598">
    <property type="entry name" value="bHLH_dom"/>
</dbReference>
<dbReference type="InterPro" id="IPR036638">
    <property type="entry name" value="HLH_DNA-bd_sf"/>
</dbReference>
<dbReference type="PANTHER" id="PTHR23043">
    <property type="entry name" value="HYPOXIA-INDUCIBLE FACTOR 1 ALPHA"/>
    <property type="match status" value="1"/>
</dbReference>
<comment type="caution">
    <text evidence="6">The sequence shown here is derived from an EMBL/GenBank/DDBJ whole genome shotgun (WGS) entry which is preliminary data.</text>
</comment>
<evidence type="ECO:0000313" key="6">
    <source>
        <dbReference type="EMBL" id="KAG0728031.1"/>
    </source>
</evidence>
<dbReference type="Pfam" id="PF23171">
    <property type="entry name" value="bHLH_HIF1A"/>
    <property type="match status" value="1"/>
</dbReference>
<feature type="domain" description="BHLH" evidence="5">
    <location>
        <begin position="31"/>
        <end position="84"/>
    </location>
</feature>
<dbReference type="EMBL" id="JACEEZ010002711">
    <property type="protein sequence ID" value="KAG0728031.1"/>
    <property type="molecule type" value="Genomic_DNA"/>
</dbReference>
<dbReference type="PROSITE" id="PS50888">
    <property type="entry name" value="BHLH"/>
    <property type="match status" value="1"/>
</dbReference>
<feature type="compositionally biased region" description="Basic and acidic residues" evidence="4">
    <location>
        <begin position="27"/>
        <end position="45"/>
    </location>
</feature>
<dbReference type="Gene3D" id="4.10.280.10">
    <property type="entry name" value="Helix-loop-helix DNA-binding domain"/>
    <property type="match status" value="1"/>
</dbReference>
<protein>
    <submittedName>
        <fullName evidence="6">Endothelial PAS domain-containing protein 1</fullName>
    </submittedName>
</protein>
<keyword evidence="1" id="KW-0805">Transcription regulation</keyword>
<keyword evidence="3" id="KW-0539">Nucleus</keyword>
<dbReference type="GO" id="GO:0071456">
    <property type="term" value="P:cellular response to hypoxia"/>
    <property type="evidence" value="ECO:0007669"/>
    <property type="project" value="TreeGrafter"/>
</dbReference>
<evidence type="ECO:0000256" key="4">
    <source>
        <dbReference type="SAM" id="MobiDB-lite"/>
    </source>
</evidence>
<dbReference type="GO" id="GO:0010557">
    <property type="term" value="P:positive regulation of macromolecule biosynthetic process"/>
    <property type="evidence" value="ECO:0007669"/>
    <property type="project" value="UniProtKB-ARBA"/>
</dbReference>
<dbReference type="Gene3D" id="3.30.450.20">
    <property type="entry name" value="PAS domain"/>
    <property type="match status" value="1"/>
</dbReference>
<dbReference type="GO" id="GO:0000981">
    <property type="term" value="F:DNA-binding transcription factor activity, RNA polymerase II-specific"/>
    <property type="evidence" value="ECO:0007669"/>
    <property type="project" value="TreeGrafter"/>
</dbReference>
<gene>
    <name evidence="6" type="primary">EPAS1</name>
    <name evidence="6" type="ORF">GWK47_033329</name>
</gene>
<reference evidence="6" key="1">
    <citation type="submission" date="2020-07" db="EMBL/GenBank/DDBJ databases">
        <title>The High-quality genome of the commercially important snow crab, Chionoecetes opilio.</title>
        <authorList>
            <person name="Jeong J.-H."/>
            <person name="Ryu S."/>
        </authorList>
    </citation>
    <scope>NUCLEOTIDE SEQUENCE</scope>
    <source>
        <strain evidence="6">MADBK_172401_WGS</strain>
        <tissue evidence="6">Digestive gland</tissue>
    </source>
</reference>
<dbReference type="PANTHER" id="PTHR23043:SF17">
    <property type="entry name" value="PROTEIN SIMILAR"/>
    <property type="match status" value="1"/>
</dbReference>
<organism evidence="6 7">
    <name type="scientific">Chionoecetes opilio</name>
    <name type="common">Atlantic snow crab</name>
    <name type="synonym">Cancer opilio</name>
    <dbReference type="NCBI Taxonomy" id="41210"/>
    <lineage>
        <taxon>Eukaryota</taxon>
        <taxon>Metazoa</taxon>
        <taxon>Ecdysozoa</taxon>
        <taxon>Arthropoda</taxon>
        <taxon>Crustacea</taxon>
        <taxon>Multicrustacea</taxon>
        <taxon>Malacostraca</taxon>
        <taxon>Eumalacostraca</taxon>
        <taxon>Eucarida</taxon>
        <taxon>Decapoda</taxon>
        <taxon>Pleocyemata</taxon>
        <taxon>Brachyura</taxon>
        <taxon>Eubrachyura</taxon>
        <taxon>Majoidea</taxon>
        <taxon>Majidae</taxon>
        <taxon>Chionoecetes</taxon>
    </lineage>
</organism>
<evidence type="ECO:0000256" key="3">
    <source>
        <dbReference type="ARBA" id="ARBA00023242"/>
    </source>
</evidence>
<name>A0A8J4YS57_CHIOP</name>
<dbReference type="GO" id="GO:0000977">
    <property type="term" value="F:RNA polymerase II transcription regulatory region sequence-specific DNA binding"/>
    <property type="evidence" value="ECO:0007669"/>
    <property type="project" value="TreeGrafter"/>
</dbReference>
<keyword evidence="7" id="KW-1185">Reference proteome</keyword>
<dbReference type="GO" id="GO:0046983">
    <property type="term" value="F:protein dimerization activity"/>
    <property type="evidence" value="ECO:0007669"/>
    <property type="project" value="InterPro"/>
</dbReference>
<dbReference type="OrthoDB" id="6021714at2759"/>
<feature type="region of interest" description="Disordered" evidence="4">
    <location>
        <begin position="26"/>
        <end position="45"/>
    </location>
</feature>